<dbReference type="InterPro" id="IPR002178">
    <property type="entry name" value="PTS_EIIA_type-2_dom"/>
</dbReference>
<evidence type="ECO:0000259" key="1">
    <source>
        <dbReference type="PROSITE" id="PS51094"/>
    </source>
</evidence>
<dbReference type="PROSITE" id="PS00372">
    <property type="entry name" value="PTS_EIIA_TYPE_2_HIS"/>
    <property type="match status" value="1"/>
</dbReference>
<proteinExistence type="predicted"/>
<dbReference type="SUPFAM" id="SSF55804">
    <property type="entry name" value="Phoshotransferase/anion transport protein"/>
    <property type="match status" value="1"/>
</dbReference>
<keyword evidence="3" id="KW-1185">Reference proteome</keyword>
<dbReference type="PANTHER" id="PTHR47738:SF1">
    <property type="entry name" value="NITROGEN REGULATORY PROTEIN"/>
    <property type="match status" value="1"/>
</dbReference>
<dbReference type="Gene3D" id="3.40.930.10">
    <property type="entry name" value="Mannitol-specific EII, Chain A"/>
    <property type="match status" value="1"/>
</dbReference>
<dbReference type="InterPro" id="IPR051541">
    <property type="entry name" value="PTS_SugarTrans_NitroReg"/>
</dbReference>
<dbReference type="NCBIfam" id="TIGR01419">
    <property type="entry name" value="nitro_reg_IIA"/>
    <property type="match status" value="1"/>
</dbReference>
<evidence type="ECO:0000313" key="3">
    <source>
        <dbReference type="Proteomes" id="UP001500074"/>
    </source>
</evidence>
<dbReference type="InterPro" id="IPR006320">
    <property type="entry name" value="PTS_Nitro_regul"/>
</dbReference>
<evidence type="ECO:0000313" key="2">
    <source>
        <dbReference type="EMBL" id="GAA5177302.1"/>
    </source>
</evidence>
<dbReference type="CDD" id="cd00211">
    <property type="entry name" value="PTS_IIA_fru"/>
    <property type="match status" value="1"/>
</dbReference>
<feature type="domain" description="PTS EIIA type-2" evidence="1">
    <location>
        <begin position="5"/>
        <end position="149"/>
    </location>
</feature>
<dbReference type="RefSeq" id="WP_051907384.1">
    <property type="nucleotide sequence ID" value="NZ_BAABKI010000025.1"/>
</dbReference>
<dbReference type="EMBL" id="BAABKI010000025">
    <property type="protein sequence ID" value="GAA5177302.1"/>
    <property type="molecule type" value="Genomic_DNA"/>
</dbReference>
<comment type="caution">
    <text evidence="2">The sequence shown here is derived from an EMBL/GenBank/DDBJ whole genome shotgun (WGS) entry which is preliminary data.</text>
</comment>
<dbReference type="PROSITE" id="PS51094">
    <property type="entry name" value="PTS_EIIA_TYPE_2"/>
    <property type="match status" value="1"/>
</dbReference>
<dbReference type="InterPro" id="IPR016152">
    <property type="entry name" value="PTrfase/Anion_transptr"/>
</dbReference>
<accession>A0ABP9RI02</accession>
<dbReference type="Proteomes" id="UP001500074">
    <property type="component" value="Unassembled WGS sequence"/>
</dbReference>
<sequence>MSLETILPPERTLFAVPGGSKKRVLEFFSTFIAQNTPSLDSQEVFSRLIGRERLGSTGIGNGVAIPHARNPHCKAPVAGFIKLQEPIDFDAVDGEPVDLLFVLLVPEEADDTHLALLAQVAGIMNDADTRNRLRHSASQRELHETLIDAIHALDGGAGSAPRQAR</sequence>
<name>A0ABP9RI02_9GAMM</name>
<protein>
    <submittedName>
        <fullName evidence="2">PTS IIA-like nitrogen regulatory protein PtsN</fullName>
    </submittedName>
</protein>
<reference evidence="3" key="1">
    <citation type="journal article" date="2019" name="Int. J. Syst. Evol. Microbiol.">
        <title>The Global Catalogue of Microorganisms (GCM) 10K type strain sequencing project: providing services to taxonomists for standard genome sequencing and annotation.</title>
        <authorList>
            <consortium name="The Broad Institute Genomics Platform"/>
            <consortium name="The Broad Institute Genome Sequencing Center for Infectious Disease"/>
            <person name="Wu L."/>
            <person name="Ma J."/>
        </authorList>
    </citation>
    <scope>NUCLEOTIDE SEQUENCE [LARGE SCALE GENOMIC DNA]</scope>
    <source>
        <strain evidence="3">JCM 18472</strain>
    </source>
</reference>
<gene>
    <name evidence="2" type="primary">ptsN</name>
    <name evidence="2" type="ORF">GCM10023342_25030</name>
</gene>
<dbReference type="PANTHER" id="PTHR47738">
    <property type="entry name" value="PTS SYSTEM FRUCTOSE-LIKE EIIA COMPONENT-RELATED"/>
    <property type="match status" value="1"/>
</dbReference>
<organism evidence="2 3">
    <name type="scientific">Modicisalibacter zincidurans</name>
    <dbReference type="NCBI Taxonomy" id="1178777"/>
    <lineage>
        <taxon>Bacteria</taxon>
        <taxon>Pseudomonadati</taxon>
        <taxon>Pseudomonadota</taxon>
        <taxon>Gammaproteobacteria</taxon>
        <taxon>Oceanospirillales</taxon>
        <taxon>Halomonadaceae</taxon>
        <taxon>Modicisalibacter</taxon>
    </lineage>
</organism>
<dbReference type="Pfam" id="PF00359">
    <property type="entry name" value="PTS_EIIA_2"/>
    <property type="match status" value="1"/>
</dbReference>